<feature type="transmembrane region" description="Helical" evidence="7">
    <location>
        <begin position="82"/>
        <end position="106"/>
    </location>
</feature>
<keyword evidence="8" id="KW-0449">Lipoprotein</keyword>
<dbReference type="GO" id="GO:0042158">
    <property type="term" value="P:lipoprotein biosynthetic process"/>
    <property type="evidence" value="ECO:0007669"/>
    <property type="project" value="InterPro"/>
</dbReference>
<feature type="transmembrane region" description="Helical" evidence="7">
    <location>
        <begin position="13"/>
        <end position="33"/>
    </location>
</feature>
<keyword evidence="9" id="KW-1185">Reference proteome</keyword>
<evidence type="ECO:0000256" key="4">
    <source>
        <dbReference type="ARBA" id="ARBA00022692"/>
    </source>
</evidence>
<keyword evidence="8" id="KW-0328">Glycosyltransferase</keyword>
<dbReference type="GO" id="GO:0005886">
    <property type="term" value="C:plasma membrane"/>
    <property type="evidence" value="ECO:0007669"/>
    <property type="project" value="InterPro"/>
</dbReference>
<feature type="transmembrane region" description="Helical" evidence="7">
    <location>
        <begin position="161"/>
        <end position="182"/>
    </location>
</feature>
<keyword evidence="6 7" id="KW-0472">Membrane</keyword>
<gene>
    <name evidence="8" type="primary">lgt</name>
    <name evidence="8" type="ORF">FEAC_06240</name>
</gene>
<protein>
    <submittedName>
        <fullName evidence="8">Prolipoprotein diacylglyceryl transferase</fullName>
        <ecNumber evidence="8">2.4.99.-</ecNumber>
    </submittedName>
</protein>
<dbReference type="Proteomes" id="UP000032336">
    <property type="component" value="Unassembled WGS sequence"/>
</dbReference>
<reference evidence="8 9" key="1">
    <citation type="submission" date="2015-01" db="EMBL/GenBank/DDBJ databases">
        <title>Draft genome of the acidophilic iron oxidizer Ferrimicrobium acidiphilum strain T23.</title>
        <authorList>
            <person name="Poehlein A."/>
            <person name="Eisen S."/>
            <person name="Schloemann M."/>
            <person name="Johnson B.D."/>
            <person name="Daniel R."/>
            <person name="Muehling M."/>
        </authorList>
    </citation>
    <scope>NUCLEOTIDE SEQUENCE [LARGE SCALE GENOMIC DNA]</scope>
    <source>
        <strain evidence="8 9">T23</strain>
    </source>
</reference>
<name>A0A0D8FWM8_9ACTN</name>
<evidence type="ECO:0000256" key="2">
    <source>
        <dbReference type="ARBA" id="ARBA00022475"/>
    </source>
</evidence>
<dbReference type="STRING" id="1121877.FEAC_06240"/>
<evidence type="ECO:0000256" key="3">
    <source>
        <dbReference type="ARBA" id="ARBA00022679"/>
    </source>
</evidence>
<dbReference type="GeneID" id="78371930"/>
<dbReference type="eggNOG" id="COG0682">
    <property type="taxonomic scope" value="Bacteria"/>
</dbReference>
<proteinExistence type="inferred from homology"/>
<keyword evidence="3 8" id="KW-0808">Transferase</keyword>
<comment type="caution">
    <text evidence="8">The sequence shown here is derived from an EMBL/GenBank/DDBJ whole genome shotgun (WGS) entry which is preliminary data.</text>
</comment>
<dbReference type="PANTHER" id="PTHR30589:SF0">
    <property type="entry name" value="PHOSPHATIDYLGLYCEROL--PROLIPOPROTEIN DIACYLGLYCERYL TRANSFERASE"/>
    <property type="match status" value="1"/>
</dbReference>
<evidence type="ECO:0000256" key="7">
    <source>
        <dbReference type="SAM" id="Phobius"/>
    </source>
</evidence>
<dbReference type="OrthoDB" id="871140at2"/>
<dbReference type="EMBL" id="JXUW01000004">
    <property type="protein sequence ID" value="KJE77516.1"/>
    <property type="molecule type" value="Genomic_DNA"/>
</dbReference>
<comment type="similarity">
    <text evidence="1">Belongs to the Lgt family.</text>
</comment>
<dbReference type="GO" id="GO:0008961">
    <property type="term" value="F:phosphatidylglycerol-prolipoprotein diacylglyceryl transferase activity"/>
    <property type="evidence" value="ECO:0007669"/>
    <property type="project" value="InterPro"/>
</dbReference>
<dbReference type="Pfam" id="PF01790">
    <property type="entry name" value="LGT"/>
    <property type="match status" value="1"/>
</dbReference>
<feature type="transmembrane region" description="Helical" evidence="7">
    <location>
        <begin position="194"/>
        <end position="210"/>
    </location>
</feature>
<accession>A0A0D8FWM8</accession>
<feature type="transmembrane region" description="Helical" evidence="7">
    <location>
        <begin position="53"/>
        <end position="76"/>
    </location>
</feature>
<dbReference type="PANTHER" id="PTHR30589">
    <property type="entry name" value="PROLIPOPROTEIN DIACYLGLYCERYL TRANSFERASE"/>
    <property type="match status" value="1"/>
</dbReference>
<organism evidence="8 9">
    <name type="scientific">Ferrimicrobium acidiphilum DSM 19497</name>
    <dbReference type="NCBI Taxonomy" id="1121877"/>
    <lineage>
        <taxon>Bacteria</taxon>
        <taxon>Bacillati</taxon>
        <taxon>Actinomycetota</taxon>
        <taxon>Acidimicrobiia</taxon>
        <taxon>Acidimicrobiales</taxon>
        <taxon>Acidimicrobiaceae</taxon>
        <taxon>Ferrimicrobium</taxon>
    </lineage>
</organism>
<feature type="transmembrane region" description="Helical" evidence="7">
    <location>
        <begin position="118"/>
        <end position="141"/>
    </location>
</feature>
<evidence type="ECO:0000256" key="6">
    <source>
        <dbReference type="ARBA" id="ARBA00023136"/>
    </source>
</evidence>
<keyword evidence="5 7" id="KW-1133">Transmembrane helix</keyword>
<evidence type="ECO:0000313" key="8">
    <source>
        <dbReference type="EMBL" id="KJE77516.1"/>
    </source>
</evidence>
<evidence type="ECO:0000256" key="5">
    <source>
        <dbReference type="ARBA" id="ARBA00022989"/>
    </source>
</evidence>
<evidence type="ECO:0000313" key="9">
    <source>
        <dbReference type="Proteomes" id="UP000032336"/>
    </source>
</evidence>
<sequence>MRPIPIDFHIGPLVLHTYGFGLGITFWFAYWYLSRRFHHYGLSTKWLEKSFIWIIVMAVVGARIVHCVANISYYLAHPILVFAVWQGGLSSYGGIAGGLIVALYALHKYNPEISFRTAADVTAPVLLAAWAMGRLLGPQLMFAGGGHPTTAWYGMKYAGEVGYRIPVPIFQSIETVVTYLIVLELSRVYPRWKMPALSVAVSAYGIWSIGRFFDEYLWLAVPRVWDAVEVFALISLAASIVIMVLLVRRRGKDDNLVTLPKPLEVADSHG</sequence>
<dbReference type="AlphaFoldDB" id="A0A0D8FWM8"/>
<dbReference type="InterPro" id="IPR001640">
    <property type="entry name" value="Lgt"/>
</dbReference>
<keyword evidence="2" id="KW-1003">Cell membrane</keyword>
<feature type="transmembrane region" description="Helical" evidence="7">
    <location>
        <begin position="230"/>
        <end position="247"/>
    </location>
</feature>
<dbReference type="RefSeq" id="WP_035388567.1">
    <property type="nucleotide sequence ID" value="NZ_JQKF01000003.1"/>
</dbReference>
<keyword evidence="4 7" id="KW-0812">Transmembrane</keyword>
<evidence type="ECO:0000256" key="1">
    <source>
        <dbReference type="ARBA" id="ARBA00007150"/>
    </source>
</evidence>
<dbReference type="EC" id="2.4.99.-" evidence="8"/>